<sequence>RLLSRTEGIIPALESAHAIAGLLERIPKMAGSDLAILNLSGRGDKDMDTYSRHL</sequence>
<feature type="non-terminal residue" evidence="3">
    <location>
        <position position="1"/>
    </location>
</feature>
<dbReference type="EC" id="4.2.1.20" evidence="3"/>
<gene>
    <name evidence="3" type="ORF">HRJ53_18805</name>
</gene>
<keyword evidence="3" id="KW-0456">Lyase</keyword>
<keyword evidence="4" id="KW-1185">Reference proteome</keyword>
<dbReference type="GO" id="GO:0004834">
    <property type="term" value="F:tryptophan synthase activity"/>
    <property type="evidence" value="ECO:0007669"/>
    <property type="project" value="UniProtKB-EC"/>
</dbReference>
<organism evidence="3 4">
    <name type="scientific">Candidatus Acidiferrum panamense</name>
    <dbReference type="NCBI Taxonomy" id="2741543"/>
    <lineage>
        <taxon>Bacteria</taxon>
        <taxon>Pseudomonadati</taxon>
        <taxon>Acidobacteriota</taxon>
        <taxon>Terriglobia</taxon>
        <taxon>Candidatus Acidiferrales</taxon>
        <taxon>Candidatus Acidiferrum</taxon>
    </lineage>
</organism>
<evidence type="ECO:0000313" key="4">
    <source>
        <dbReference type="Proteomes" id="UP000567293"/>
    </source>
</evidence>
<dbReference type="GO" id="GO:0005737">
    <property type="term" value="C:cytoplasm"/>
    <property type="evidence" value="ECO:0007669"/>
    <property type="project" value="TreeGrafter"/>
</dbReference>
<dbReference type="Proteomes" id="UP000567293">
    <property type="component" value="Unassembled WGS sequence"/>
</dbReference>
<evidence type="ECO:0000313" key="3">
    <source>
        <dbReference type="EMBL" id="MBA0087038.1"/>
    </source>
</evidence>
<dbReference type="PANTHER" id="PTHR48077">
    <property type="entry name" value="TRYPTOPHAN SYNTHASE-RELATED"/>
    <property type="match status" value="1"/>
</dbReference>
<protein>
    <submittedName>
        <fullName evidence="3">Tryptophan synthase subunit beta</fullName>
        <ecNumber evidence="3">4.2.1.20</ecNumber>
    </submittedName>
</protein>
<dbReference type="InterPro" id="IPR023026">
    <property type="entry name" value="Trp_synth_beta/beta-like"/>
</dbReference>
<comment type="cofactor">
    <cofactor evidence="1">
        <name>pyridoxal 5'-phosphate</name>
        <dbReference type="ChEBI" id="CHEBI:597326"/>
    </cofactor>
</comment>
<dbReference type="PANTHER" id="PTHR48077:SF3">
    <property type="entry name" value="TRYPTOPHAN SYNTHASE"/>
    <property type="match status" value="1"/>
</dbReference>
<dbReference type="SUPFAM" id="SSF53686">
    <property type="entry name" value="Tryptophan synthase beta subunit-like PLP-dependent enzymes"/>
    <property type="match status" value="1"/>
</dbReference>
<evidence type="ECO:0000256" key="2">
    <source>
        <dbReference type="ARBA" id="ARBA00022898"/>
    </source>
</evidence>
<keyword evidence="2" id="KW-0663">Pyridoxal phosphate</keyword>
<comment type="caution">
    <text evidence="3">The sequence shown here is derived from an EMBL/GenBank/DDBJ whole genome shotgun (WGS) entry which is preliminary data.</text>
</comment>
<dbReference type="EMBL" id="JACDQQ010001798">
    <property type="protein sequence ID" value="MBA0087038.1"/>
    <property type="molecule type" value="Genomic_DNA"/>
</dbReference>
<dbReference type="InterPro" id="IPR036052">
    <property type="entry name" value="TrpB-like_PALP_sf"/>
</dbReference>
<reference evidence="3" key="1">
    <citation type="submission" date="2020-06" db="EMBL/GenBank/DDBJ databases">
        <title>Legume-microbial interactions unlock mineral nutrients during tropical forest succession.</title>
        <authorList>
            <person name="Epihov D.Z."/>
        </authorList>
    </citation>
    <scope>NUCLEOTIDE SEQUENCE [LARGE SCALE GENOMIC DNA]</scope>
    <source>
        <strain evidence="3">Pan2503</strain>
    </source>
</reference>
<name>A0A7V8NT93_9BACT</name>
<accession>A0A7V8NT93</accession>
<dbReference type="Gene3D" id="3.40.50.1100">
    <property type="match status" value="1"/>
</dbReference>
<dbReference type="AlphaFoldDB" id="A0A7V8NT93"/>
<evidence type="ECO:0000256" key="1">
    <source>
        <dbReference type="ARBA" id="ARBA00001933"/>
    </source>
</evidence>
<proteinExistence type="predicted"/>